<comment type="caution">
    <text evidence="1">The sequence shown here is derived from an EMBL/GenBank/DDBJ whole genome shotgun (WGS) entry which is preliminary data.</text>
</comment>
<evidence type="ECO:0000313" key="2">
    <source>
        <dbReference type="Proteomes" id="UP000291793"/>
    </source>
</evidence>
<dbReference type="RefSeq" id="WP_131413572.1">
    <property type="nucleotide sequence ID" value="NZ_SJOP01000031.1"/>
</dbReference>
<accession>A0A4R0GLK7</accession>
<sequence>MEQAVLNDNLIAIKAGYITVYHYRETTREYLAPSEEYLAIGLGIPRFSTIEKPGESKAGFAICRTVALDAWEYVPDHRGETVYDINTKQKREITELGNYPADVTPLAPSTPYDKWDGSQWVTDQAALIAIAEAQKTQLLNEAKNTISLWQTELQLGIISDDDKARLIAWLQYIKLLQAVDTATAPNINWPQQPQ</sequence>
<evidence type="ECO:0000313" key="1">
    <source>
        <dbReference type="EMBL" id="TCB97757.1"/>
    </source>
</evidence>
<dbReference type="Pfam" id="PF02413">
    <property type="entry name" value="Caudo_TAP"/>
    <property type="match status" value="1"/>
</dbReference>
<organism evidence="1 2">
    <name type="scientific">Kosakonia quasisacchari</name>
    <dbReference type="NCBI Taxonomy" id="2529380"/>
    <lineage>
        <taxon>Bacteria</taxon>
        <taxon>Pseudomonadati</taxon>
        <taxon>Pseudomonadota</taxon>
        <taxon>Gammaproteobacteria</taxon>
        <taxon>Enterobacterales</taxon>
        <taxon>Enterobacteriaceae</taxon>
        <taxon>Kosakonia</taxon>
    </lineage>
</organism>
<name>A0A4R0GLK7_9ENTR</name>
<protein>
    <submittedName>
        <fullName evidence="1">Tail fiber assembly protein</fullName>
    </submittedName>
</protein>
<dbReference type="OrthoDB" id="8596093at2"/>
<keyword evidence="2" id="KW-1185">Reference proteome</keyword>
<dbReference type="PANTHER" id="PTHR34413">
    <property type="entry name" value="PROPHAGE TAIL FIBER ASSEMBLY PROTEIN HOMOLOG TFAE-RELATED-RELATED"/>
    <property type="match status" value="1"/>
</dbReference>
<dbReference type="EMBL" id="SJOP01000031">
    <property type="protein sequence ID" value="TCB97757.1"/>
    <property type="molecule type" value="Genomic_DNA"/>
</dbReference>
<dbReference type="AlphaFoldDB" id="A0A4R0GLK7"/>
<proteinExistence type="predicted"/>
<reference evidence="1 2" key="1">
    <citation type="submission" date="2019-02" db="EMBL/GenBank/DDBJ databases">
        <title>The draft genome of Kosakonia quasisacchari strain WCHKQ120001.</title>
        <authorList>
            <person name="Wang C."/>
            <person name="Feng Y."/>
            <person name="Zong Z."/>
        </authorList>
    </citation>
    <scope>NUCLEOTIDE SEQUENCE [LARGE SCALE GENOMIC DNA]</scope>
    <source>
        <strain evidence="1 2">WCHKQ120001</strain>
    </source>
</reference>
<dbReference type="InterPro" id="IPR051220">
    <property type="entry name" value="TFA_Chaperone"/>
</dbReference>
<dbReference type="PANTHER" id="PTHR34413:SF2">
    <property type="entry name" value="PROPHAGE TAIL FIBER ASSEMBLY PROTEIN HOMOLOG TFAE-RELATED"/>
    <property type="match status" value="1"/>
</dbReference>
<dbReference type="InterPro" id="IPR003458">
    <property type="entry name" value="Phage_T4_Gp38_tail_assem"/>
</dbReference>
<dbReference type="Proteomes" id="UP000291793">
    <property type="component" value="Unassembled WGS sequence"/>
</dbReference>
<gene>
    <name evidence="1" type="ORF">E0L21_22895</name>
</gene>